<dbReference type="NCBIfam" id="TIGR01766">
    <property type="entry name" value="IS200/IS605 family accessory protein TnpB-like domain"/>
    <property type="match status" value="1"/>
</dbReference>
<dbReference type="RefSeq" id="WP_058025652.1">
    <property type="nucleotide sequence ID" value="NZ_LNDJ01000107.1"/>
</dbReference>
<keyword evidence="4" id="KW-0479">Metal-binding</keyword>
<evidence type="ECO:0000256" key="6">
    <source>
        <dbReference type="ARBA" id="ARBA00023125"/>
    </source>
</evidence>
<proteinExistence type="inferred from homology"/>
<feature type="domain" description="Cas12f1-like TNB" evidence="9">
    <location>
        <begin position="304"/>
        <end position="373"/>
    </location>
</feature>
<dbReference type="Proteomes" id="UP000051202">
    <property type="component" value="Unassembled WGS sequence"/>
</dbReference>
<evidence type="ECO:0000259" key="10">
    <source>
        <dbReference type="Pfam" id="PF12323"/>
    </source>
</evidence>
<dbReference type="InterPro" id="IPR021027">
    <property type="entry name" value="Transposase_put_HTH"/>
</dbReference>
<dbReference type="PANTHER" id="PTHR30405">
    <property type="entry name" value="TRANSPOSASE"/>
    <property type="match status" value="1"/>
</dbReference>
<dbReference type="PANTHER" id="PTHR30405:SF25">
    <property type="entry name" value="RNA-GUIDED DNA ENDONUCLEASE INSQ-RELATED"/>
    <property type="match status" value="1"/>
</dbReference>
<feature type="domain" description="Transposase putative helix-turn-helix" evidence="10">
    <location>
        <begin position="1"/>
        <end position="43"/>
    </location>
</feature>
<dbReference type="STRING" id="554343.AS194_02800"/>
<sequence length="384" mass="43292">MIRGHIIELKPNNVQANHLARACGVARKAYNWALHEWQRQYALDKAYRDACLAAGVEVDTKNLNKPSQAKLRRELNAIKRKLFPYMLEVTKCAPQAAIMQLGDAYNNFFKGLAKYPTARKKGRDDRFSLSNDQFAIKGKSIRIPNLGWVRLKEALRFDGKIMSATISKRGGKWFVSVAVEIQKAVIPTKKTGKSVGVDLGITDLLVLSDGTKIKSPKPLQANLKKLRTLNKALSRTKKGSKNREKAKTKLSRLHYKIRCIRQDSLHQITTSLVNEFDVIAIEDLNVKGMVKNRRLSRAISDLGFFEFKRQLIYKATEQGKVVKSVGPFYPSSKTCSNCNHILGKDELTLKMREWLCPNCQVSHDRDLNASINILNNATVILTAA</sequence>
<keyword evidence="5" id="KW-0862">Zinc</keyword>
<organism evidence="11 12">
    <name type="scientific">Psychrobacter piscatorii</name>
    <dbReference type="NCBI Taxonomy" id="554343"/>
    <lineage>
        <taxon>Bacteria</taxon>
        <taxon>Pseudomonadati</taxon>
        <taxon>Pseudomonadota</taxon>
        <taxon>Gammaproteobacteria</taxon>
        <taxon>Moraxellales</taxon>
        <taxon>Moraxellaceae</taxon>
        <taxon>Psychrobacter</taxon>
    </lineage>
</organism>
<keyword evidence="7" id="KW-0233">DNA recombination</keyword>
<dbReference type="GO" id="GO:0003677">
    <property type="term" value="F:DNA binding"/>
    <property type="evidence" value="ECO:0007669"/>
    <property type="project" value="UniProtKB-KW"/>
</dbReference>
<dbReference type="Pfam" id="PF01385">
    <property type="entry name" value="OrfB_IS605"/>
    <property type="match status" value="1"/>
</dbReference>
<protein>
    <submittedName>
        <fullName evidence="11">Transposase</fullName>
    </submittedName>
</protein>
<keyword evidence="3" id="KW-0815">Transposition</keyword>
<gene>
    <name evidence="11" type="ORF">AS194_02800</name>
</gene>
<keyword evidence="12" id="KW-1185">Reference proteome</keyword>
<evidence type="ECO:0000259" key="8">
    <source>
        <dbReference type="Pfam" id="PF01385"/>
    </source>
</evidence>
<keyword evidence="6" id="KW-0238">DNA-binding</keyword>
<evidence type="ECO:0000256" key="4">
    <source>
        <dbReference type="ARBA" id="ARBA00022723"/>
    </source>
</evidence>
<name>A0A0T6DPR7_9GAMM</name>
<evidence type="ECO:0000256" key="7">
    <source>
        <dbReference type="ARBA" id="ARBA00023172"/>
    </source>
</evidence>
<evidence type="ECO:0000256" key="3">
    <source>
        <dbReference type="ARBA" id="ARBA00022578"/>
    </source>
</evidence>
<feature type="domain" description="Probable transposase IS891/IS1136/IS1341" evidence="8">
    <location>
        <begin position="177"/>
        <end position="293"/>
    </location>
</feature>
<evidence type="ECO:0000256" key="2">
    <source>
        <dbReference type="ARBA" id="ARBA00011044"/>
    </source>
</evidence>
<dbReference type="InterPro" id="IPR010095">
    <property type="entry name" value="Cas12f1-like_TNB"/>
</dbReference>
<dbReference type="EMBL" id="LNDJ01000107">
    <property type="protein sequence ID" value="KRU21543.1"/>
    <property type="molecule type" value="Genomic_DNA"/>
</dbReference>
<reference evidence="11 12" key="1">
    <citation type="submission" date="2015-11" db="EMBL/GenBank/DDBJ databases">
        <title>Permanent draft genome of Psychrobacter piscatorii LQ58.</title>
        <authorList>
            <person name="Zhou M."/>
            <person name="Dong B."/>
            <person name="Liu Q."/>
        </authorList>
    </citation>
    <scope>NUCLEOTIDE SEQUENCE [LARGE SCALE GENOMIC DNA]</scope>
    <source>
        <strain evidence="11 12">LQ58</strain>
    </source>
</reference>
<dbReference type="NCBIfam" id="NF040570">
    <property type="entry name" value="guided_TnpB"/>
    <property type="match status" value="1"/>
</dbReference>
<accession>A0A0T6DPR7</accession>
<evidence type="ECO:0000313" key="12">
    <source>
        <dbReference type="Proteomes" id="UP000051202"/>
    </source>
</evidence>
<dbReference type="GO" id="GO:0032196">
    <property type="term" value="P:transposition"/>
    <property type="evidence" value="ECO:0007669"/>
    <property type="project" value="UniProtKB-KW"/>
</dbReference>
<dbReference type="Pfam" id="PF07282">
    <property type="entry name" value="Cas12f1-like_TNB"/>
    <property type="match status" value="1"/>
</dbReference>
<dbReference type="Pfam" id="PF12323">
    <property type="entry name" value="HTH_OrfB_IS605"/>
    <property type="match status" value="1"/>
</dbReference>
<dbReference type="InterPro" id="IPR051399">
    <property type="entry name" value="RNA-guided_DNA_endo/Transpos"/>
</dbReference>
<dbReference type="AlphaFoldDB" id="A0A0T6DPR7"/>
<comment type="similarity">
    <text evidence="1">In the C-terminal section; belongs to the transposase 35 family.</text>
</comment>
<evidence type="ECO:0000256" key="1">
    <source>
        <dbReference type="ARBA" id="ARBA00008761"/>
    </source>
</evidence>
<evidence type="ECO:0000256" key="5">
    <source>
        <dbReference type="ARBA" id="ARBA00022833"/>
    </source>
</evidence>
<comment type="caution">
    <text evidence="11">The sequence shown here is derived from an EMBL/GenBank/DDBJ whole genome shotgun (WGS) entry which is preliminary data.</text>
</comment>
<dbReference type="GO" id="GO:0006310">
    <property type="term" value="P:DNA recombination"/>
    <property type="evidence" value="ECO:0007669"/>
    <property type="project" value="UniProtKB-KW"/>
</dbReference>
<dbReference type="GO" id="GO:0046872">
    <property type="term" value="F:metal ion binding"/>
    <property type="evidence" value="ECO:0007669"/>
    <property type="project" value="UniProtKB-KW"/>
</dbReference>
<evidence type="ECO:0000313" key="11">
    <source>
        <dbReference type="EMBL" id="KRU21543.1"/>
    </source>
</evidence>
<dbReference type="InterPro" id="IPR001959">
    <property type="entry name" value="Transposase"/>
</dbReference>
<evidence type="ECO:0000259" key="9">
    <source>
        <dbReference type="Pfam" id="PF07282"/>
    </source>
</evidence>
<comment type="similarity">
    <text evidence="2">In the N-terminal section; belongs to the transposase 2 family.</text>
</comment>